<accession>A0A8K0QZB0</accession>
<comment type="caution">
    <text evidence="5">The sequence shown here is derived from an EMBL/GenBank/DDBJ whole genome shotgun (WGS) entry which is preliminary data.</text>
</comment>
<dbReference type="PROSITE" id="PS00659">
    <property type="entry name" value="GLYCOSYL_HYDROL_F5"/>
    <property type="match status" value="1"/>
</dbReference>
<evidence type="ECO:0000256" key="4">
    <source>
        <dbReference type="SAM" id="SignalP"/>
    </source>
</evidence>
<dbReference type="EMBL" id="JAGMVJ010000016">
    <property type="protein sequence ID" value="KAH7079468.1"/>
    <property type="molecule type" value="Genomic_DNA"/>
</dbReference>
<proteinExistence type="inferred from homology"/>
<organism evidence="5 6">
    <name type="scientific">Paraphoma chrysanthemicola</name>
    <dbReference type="NCBI Taxonomy" id="798071"/>
    <lineage>
        <taxon>Eukaryota</taxon>
        <taxon>Fungi</taxon>
        <taxon>Dikarya</taxon>
        <taxon>Ascomycota</taxon>
        <taxon>Pezizomycotina</taxon>
        <taxon>Dothideomycetes</taxon>
        <taxon>Pleosporomycetidae</taxon>
        <taxon>Pleosporales</taxon>
        <taxon>Pleosporineae</taxon>
        <taxon>Phaeosphaeriaceae</taxon>
        <taxon>Paraphoma</taxon>
    </lineage>
</organism>
<feature type="signal peptide" evidence="4">
    <location>
        <begin position="1"/>
        <end position="22"/>
    </location>
</feature>
<dbReference type="InterPro" id="IPR018087">
    <property type="entry name" value="Glyco_hydro_5_CS"/>
</dbReference>
<keyword evidence="6" id="KW-1185">Reference proteome</keyword>
<dbReference type="SUPFAM" id="SSF51445">
    <property type="entry name" value="(Trans)glycosidases"/>
    <property type="match status" value="1"/>
</dbReference>
<keyword evidence="2 5" id="KW-0378">Hydrolase</keyword>
<protein>
    <submittedName>
        <fullName evidence="5">Glycoside hydrolase superfamily</fullName>
    </submittedName>
</protein>
<sequence>MPSSSLAAAALFLLTANAATLARRAVGTATVSLASPSGTPSRLASGFIYGIPDNGTSISTAIPDNFYRDFGFRACRAGGAQLVAPNRGWAFGEQEYTGRWASTLSNYRTSRKFGADFIVLVHDLWGADSLEANTISYPGDNGDWSSFERFTDRLISDMQRDGVSDGVVLDIWNEPDGSNFWNRPFSQYTDYYVRAHNKFRARLPSTKVSGPSLARSPKPSDTYWMQWFTAVSKNNAIPDIYSWHSLDSVADPQRDLVTFNNYRSQYNMPVRPIDINEYGAPDEQSAPTSVWYMSRFERANLRGLRANWASYGNLHDFMANTLGKNSQTYFPNGDYQAYKYYTAMTGTRVATSGSADNLFDVFATKGNGIGSVKILAGNRRNTNTYDITVTGLSSVGLPNSGTVKIRTRRFNWTGQYSPVTTTDDLGVVEHTYTNNVVTFFVTPDTIETAYAFEFVQ</sequence>
<keyword evidence="4" id="KW-0732">Signal</keyword>
<name>A0A8K0QZB0_9PLEO</name>
<evidence type="ECO:0000313" key="6">
    <source>
        <dbReference type="Proteomes" id="UP000813461"/>
    </source>
</evidence>
<evidence type="ECO:0000256" key="1">
    <source>
        <dbReference type="ARBA" id="ARBA00005641"/>
    </source>
</evidence>
<dbReference type="Gene3D" id="3.20.20.80">
    <property type="entry name" value="Glycosidases"/>
    <property type="match status" value="1"/>
</dbReference>
<evidence type="ECO:0000256" key="2">
    <source>
        <dbReference type="ARBA" id="ARBA00022801"/>
    </source>
</evidence>
<comment type="similarity">
    <text evidence="1">Belongs to the glycosyl hydrolase 5 (cellulase A) family.</text>
</comment>
<gene>
    <name evidence="5" type="ORF">FB567DRAFT_532637</name>
</gene>
<dbReference type="InterPro" id="IPR017853">
    <property type="entry name" value="GH"/>
</dbReference>
<dbReference type="OrthoDB" id="3445803at2759"/>
<evidence type="ECO:0000313" key="5">
    <source>
        <dbReference type="EMBL" id="KAH7079468.1"/>
    </source>
</evidence>
<dbReference type="GO" id="GO:0005975">
    <property type="term" value="P:carbohydrate metabolic process"/>
    <property type="evidence" value="ECO:0007669"/>
    <property type="project" value="InterPro"/>
</dbReference>
<feature type="chain" id="PRO_5035463631" evidence="4">
    <location>
        <begin position="23"/>
        <end position="456"/>
    </location>
</feature>
<dbReference type="Proteomes" id="UP000813461">
    <property type="component" value="Unassembled WGS sequence"/>
</dbReference>
<dbReference type="AlphaFoldDB" id="A0A8K0QZB0"/>
<dbReference type="GO" id="GO:0004553">
    <property type="term" value="F:hydrolase activity, hydrolyzing O-glycosyl compounds"/>
    <property type="evidence" value="ECO:0007669"/>
    <property type="project" value="InterPro"/>
</dbReference>
<keyword evidence="3" id="KW-0326">Glycosidase</keyword>
<evidence type="ECO:0000256" key="3">
    <source>
        <dbReference type="ARBA" id="ARBA00023295"/>
    </source>
</evidence>
<reference evidence="5" key="1">
    <citation type="journal article" date="2021" name="Nat. Commun.">
        <title>Genetic determinants of endophytism in the Arabidopsis root mycobiome.</title>
        <authorList>
            <person name="Mesny F."/>
            <person name="Miyauchi S."/>
            <person name="Thiergart T."/>
            <person name="Pickel B."/>
            <person name="Atanasova L."/>
            <person name="Karlsson M."/>
            <person name="Huettel B."/>
            <person name="Barry K.W."/>
            <person name="Haridas S."/>
            <person name="Chen C."/>
            <person name="Bauer D."/>
            <person name="Andreopoulos W."/>
            <person name="Pangilinan J."/>
            <person name="LaButti K."/>
            <person name="Riley R."/>
            <person name="Lipzen A."/>
            <person name="Clum A."/>
            <person name="Drula E."/>
            <person name="Henrissat B."/>
            <person name="Kohler A."/>
            <person name="Grigoriev I.V."/>
            <person name="Martin F.M."/>
            <person name="Hacquard S."/>
        </authorList>
    </citation>
    <scope>NUCLEOTIDE SEQUENCE</scope>
    <source>
        <strain evidence="5">MPI-SDFR-AT-0120</strain>
    </source>
</reference>